<evidence type="ECO:0000313" key="1">
    <source>
        <dbReference type="EMBL" id="QBX42307.1"/>
    </source>
</evidence>
<organism evidence="1 2">
    <name type="scientific">Pseudomonas fluorescens</name>
    <dbReference type="NCBI Taxonomy" id="294"/>
    <lineage>
        <taxon>Bacteria</taxon>
        <taxon>Pseudomonadati</taxon>
        <taxon>Pseudomonadota</taxon>
        <taxon>Gammaproteobacteria</taxon>
        <taxon>Pseudomonadales</taxon>
        <taxon>Pseudomonadaceae</taxon>
        <taxon>Pseudomonas</taxon>
    </lineage>
</organism>
<gene>
    <name evidence="1" type="ORF">E4T63_17645</name>
</gene>
<accession>A0AAP8Z289</accession>
<dbReference type="AlphaFoldDB" id="A0AAP8Z289"/>
<dbReference type="RefSeq" id="WP_135296156.1">
    <property type="nucleotide sequence ID" value="NZ_CP038438.1"/>
</dbReference>
<evidence type="ECO:0000313" key="2">
    <source>
        <dbReference type="Proteomes" id="UP000295797"/>
    </source>
</evidence>
<name>A0AAP8Z289_PSEFL</name>
<sequence length="110" mass="12455">MKTISVPVTVEAMNRLDFDACLPGDLEEIFLSEDEFSILVKTGAIEKIYSTLGILIDEYEDEKIQGTSELQTSLNIFQEALKTTNTEIINKILKLNESAIKHDTGLFFYF</sequence>
<dbReference type="Proteomes" id="UP000295797">
    <property type="component" value="Chromosome"/>
</dbReference>
<proteinExistence type="predicted"/>
<protein>
    <submittedName>
        <fullName evidence="1">Uncharacterized protein</fullName>
    </submittedName>
</protein>
<reference evidence="1 2" key="1">
    <citation type="submission" date="2019-03" db="EMBL/GenBank/DDBJ databases">
        <title>Complete genome sequence of the plant growth promoting strain Pseudomonas fluorescens LBUM677.</title>
        <authorList>
            <person name="Novinscak A."/>
            <person name="Joly D."/>
            <person name="Filion M."/>
        </authorList>
    </citation>
    <scope>NUCLEOTIDE SEQUENCE [LARGE SCALE GENOMIC DNA]</scope>
    <source>
        <strain evidence="1 2">LBUM677</strain>
    </source>
</reference>
<dbReference type="EMBL" id="CP038438">
    <property type="protein sequence ID" value="QBX42307.1"/>
    <property type="molecule type" value="Genomic_DNA"/>
</dbReference>